<comment type="subcellular location">
    <subcellularLocation>
        <location evidence="1">Nucleus</location>
    </subcellularLocation>
</comment>
<dbReference type="STRING" id="35608.A0A2U1QD66"/>
<dbReference type="InterPro" id="IPR057823">
    <property type="entry name" value="WWE_RCD1"/>
</dbReference>
<dbReference type="Pfam" id="PF23467">
    <property type="entry name" value="WWE_5"/>
    <property type="match status" value="1"/>
</dbReference>
<dbReference type="GO" id="GO:0005634">
    <property type="term" value="C:nucleus"/>
    <property type="evidence" value="ECO:0007669"/>
    <property type="project" value="UniProtKB-SubCell"/>
</dbReference>
<keyword evidence="4" id="KW-0539">Nucleus</keyword>
<feature type="domain" description="WWE" evidence="5">
    <location>
        <begin position="74"/>
        <end position="149"/>
    </location>
</feature>
<dbReference type="InterPro" id="IPR012317">
    <property type="entry name" value="Poly(ADP-ribose)pol_cat_dom"/>
</dbReference>
<proteinExistence type="predicted"/>
<evidence type="ECO:0000259" key="7">
    <source>
        <dbReference type="PROSITE" id="PS51879"/>
    </source>
</evidence>
<gene>
    <name evidence="8" type="ORF">CTI12_AA045020</name>
</gene>
<evidence type="ECO:0000259" key="6">
    <source>
        <dbReference type="PROSITE" id="PS51059"/>
    </source>
</evidence>
<dbReference type="EMBL" id="PKPP01000209">
    <property type="protein sequence ID" value="PWA95938.1"/>
    <property type="molecule type" value="Genomic_DNA"/>
</dbReference>
<organism evidence="8 9">
    <name type="scientific">Artemisia annua</name>
    <name type="common">Sweet wormwood</name>
    <dbReference type="NCBI Taxonomy" id="35608"/>
    <lineage>
        <taxon>Eukaryota</taxon>
        <taxon>Viridiplantae</taxon>
        <taxon>Streptophyta</taxon>
        <taxon>Embryophyta</taxon>
        <taxon>Tracheophyta</taxon>
        <taxon>Spermatophyta</taxon>
        <taxon>Magnoliopsida</taxon>
        <taxon>eudicotyledons</taxon>
        <taxon>Gunneridae</taxon>
        <taxon>Pentapetalae</taxon>
        <taxon>asterids</taxon>
        <taxon>campanulids</taxon>
        <taxon>Asterales</taxon>
        <taxon>Asteraceae</taxon>
        <taxon>Asteroideae</taxon>
        <taxon>Anthemideae</taxon>
        <taxon>Artemisiinae</taxon>
        <taxon>Artemisia</taxon>
    </lineage>
</organism>
<dbReference type="PROSITE" id="PS50918">
    <property type="entry name" value="WWE"/>
    <property type="match status" value="1"/>
</dbReference>
<dbReference type="GO" id="GO:0003950">
    <property type="term" value="F:NAD+ poly-ADP-ribosyltransferase activity"/>
    <property type="evidence" value="ECO:0007669"/>
    <property type="project" value="InterPro"/>
</dbReference>
<dbReference type="PROSITE" id="PS51059">
    <property type="entry name" value="PARP_CATALYTIC"/>
    <property type="match status" value="1"/>
</dbReference>
<dbReference type="SUPFAM" id="SSF56399">
    <property type="entry name" value="ADP-ribosylation"/>
    <property type="match status" value="1"/>
</dbReference>
<accession>A0A2U1QD66</accession>
<dbReference type="Gene3D" id="3.90.228.10">
    <property type="match status" value="1"/>
</dbReference>
<evidence type="ECO:0000313" key="9">
    <source>
        <dbReference type="Proteomes" id="UP000245207"/>
    </source>
</evidence>
<protein>
    <submittedName>
        <fullName evidence="8">Poly(ADP-ribose) polymerase, catalytic domain-containing protein</fullName>
    </submittedName>
</protein>
<dbReference type="PROSITE" id="PS51879">
    <property type="entry name" value="RST"/>
    <property type="match status" value="1"/>
</dbReference>
<dbReference type="Pfam" id="PF12174">
    <property type="entry name" value="RST"/>
    <property type="match status" value="1"/>
</dbReference>
<evidence type="ECO:0000313" key="8">
    <source>
        <dbReference type="EMBL" id="PWA95938.1"/>
    </source>
</evidence>
<dbReference type="AlphaFoldDB" id="A0A2U1QD66"/>
<name>A0A2U1QD66_ARTAN</name>
<evidence type="ECO:0000256" key="3">
    <source>
        <dbReference type="ARBA" id="ARBA00023016"/>
    </source>
</evidence>
<dbReference type="PANTHER" id="PTHR32263">
    <property type="entry name" value="INACTIVE POLY [ADP-RIBOSE] POLYMERASE SRO4-RELATED"/>
    <property type="match status" value="1"/>
</dbReference>
<comment type="caution">
    <text evidence="8">The sequence shown here is derived from an EMBL/GenBank/DDBJ whole genome shotgun (WGS) entry which is preliminary data.</text>
</comment>
<keyword evidence="3" id="KW-0346">Stress response</keyword>
<dbReference type="InterPro" id="IPR044964">
    <property type="entry name" value="RCD1/SRO1-5"/>
</dbReference>
<reference evidence="8 9" key="1">
    <citation type="journal article" date="2018" name="Mol. Plant">
        <title>The genome of Artemisia annua provides insight into the evolution of Asteraceae family and artemisinin biosynthesis.</title>
        <authorList>
            <person name="Shen Q."/>
            <person name="Zhang L."/>
            <person name="Liao Z."/>
            <person name="Wang S."/>
            <person name="Yan T."/>
            <person name="Shi P."/>
            <person name="Liu M."/>
            <person name="Fu X."/>
            <person name="Pan Q."/>
            <person name="Wang Y."/>
            <person name="Lv Z."/>
            <person name="Lu X."/>
            <person name="Zhang F."/>
            <person name="Jiang W."/>
            <person name="Ma Y."/>
            <person name="Chen M."/>
            <person name="Hao X."/>
            <person name="Li L."/>
            <person name="Tang Y."/>
            <person name="Lv G."/>
            <person name="Zhou Y."/>
            <person name="Sun X."/>
            <person name="Brodelius P.E."/>
            <person name="Rose J.K.C."/>
            <person name="Tang K."/>
        </authorList>
    </citation>
    <scope>NUCLEOTIDE SEQUENCE [LARGE SCALE GENOMIC DNA]</scope>
    <source>
        <strain evidence="9">cv. Huhao1</strain>
        <tissue evidence="8">Leaf</tissue>
    </source>
</reference>
<dbReference type="OrthoDB" id="6133115at2759"/>
<dbReference type="InterPro" id="IPR004170">
    <property type="entry name" value="WWE_dom"/>
</dbReference>
<evidence type="ECO:0000259" key="5">
    <source>
        <dbReference type="PROSITE" id="PS50918"/>
    </source>
</evidence>
<dbReference type="Proteomes" id="UP000245207">
    <property type="component" value="Unassembled WGS sequence"/>
</dbReference>
<dbReference type="InterPro" id="IPR022003">
    <property type="entry name" value="RST"/>
</dbReference>
<evidence type="ECO:0000256" key="2">
    <source>
        <dbReference type="ARBA" id="ARBA00022473"/>
    </source>
</evidence>
<dbReference type="PANTHER" id="PTHR32263:SF5">
    <property type="entry name" value="INACTIVE POLY [ADP-RIBOSE] POLYMERASE SRO1-RELATED"/>
    <property type="match status" value="1"/>
</dbReference>
<feature type="domain" description="PARP catalytic" evidence="6">
    <location>
        <begin position="245"/>
        <end position="459"/>
    </location>
</feature>
<evidence type="ECO:0000256" key="4">
    <source>
        <dbReference type="ARBA" id="ARBA00023242"/>
    </source>
</evidence>
<dbReference type="Pfam" id="PF00644">
    <property type="entry name" value="PARP"/>
    <property type="match status" value="1"/>
</dbReference>
<keyword evidence="2" id="KW-0217">Developmental protein</keyword>
<sequence length="590" mass="66193">MASKWVKVSDNSTRVIVDSKRKRASQIVKASNRALVVKSGRPELSSVLNKSGKRKREDGCKSDCSSSSRKVLLKNYSNLMKSGPPKRLLYSQDGQWNDFSQNVIDMVKEDFVAKKASIEVKFNERHLILDILHMTEVDMKTGVQKPIAWIDDSGSCFFPELFTSYESHQYNKSEAMTDLELVELESSMTPEIKLNVEIDLNGLSNNYLEECMDESNVQESNFKRLKVDREGHKINHDLNFNDSCNRYDSKADQPVKNFQQSDEALSPEMVRNMFFKGINPALEVDIVNVEKCNDNIIEAKLELFQKQIEITQKLRGDANVKYAWFASRTDELSSIVAYGLGHDGPKLGRYGYGVHLTAVDSAQISATICDGDEKGIRCMVLCRVILGNVELILPGSKQFYPSDECFDCGVDNLHNPKHYVVWNMNTNTHIYPVYAVSFMMSPSAEGNLISGESRVDLSSRVTIHDPRAPLQPESSPGKLVTISLVTSGPQYGSMIAMSVEKVPSVGSSTSRAPKSPWMPFSKLFEALSEKVAPNDMKLVHILYEPLRAKKTSREEFIKKLRSIVGDQILRSTISNLQSRASPPFGKTVEV</sequence>
<keyword evidence="9" id="KW-1185">Reference proteome</keyword>
<evidence type="ECO:0000256" key="1">
    <source>
        <dbReference type="ARBA" id="ARBA00004123"/>
    </source>
</evidence>
<feature type="domain" description="RST" evidence="7">
    <location>
        <begin position="511"/>
        <end position="582"/>
    </location>
</feature>